<dbReference type="EMBL" id="MT144605">
    <property type="protein sequence ID" value="QJH94753.1"/>
    <property type="molecule type" value="Genomic_DNA"/>
</dbReference>
<organism evidence="2">
    <name type="scientific">viral metagenome</name>
    <dbReference type="NCBI Taxonomy" id="1070528"/>
    <lineage>
        <taxon>unclassified sequences</taxon>
        <taxon>metagenomes</taxon>
        <taxon>organismal metagenomes</taxon>
    </lineage>
</organism>
<name>A0A6M3XC36_9ZZZZ</name>
<evidence type="ECO:0000313" key="2">
    <source>
        <dbReference type="EMBL" id="QJH94753.1"/>
    </source>
</evidence>
<sequence>MTYKINPFTGRLDWSSGGGGAFGEAVELTISGGIAVKTGAAGKNLLVDTEGDAATDNLDNITGYDAGDEVRVSPASSARTIVVKNSATMALQGVDFTMDNADDLIVLLNKGSDTWKEVTRASNGV</sequence>
<proteinExistence type="predicted"/>
<reference evidence="2" key="1">
    <citation type="submission" date="2020-03" db="EMBL/GenBank/DDBJ databases">
        <title>The deep terrestrial virosphere.</title>
        <authorList>
            <person name="Holmfeldt K."/>
            <person name="Nilsson E."/>
            <person name="Simone D."/>
            <person name="Lopez-Fernandez M."/>
            <person name="Wu X."/>
            <person name="de Brujin I."/>
            <person name="Lundin D."/>
            <person name="Andersson A."/>
            <person name="Bertilsson S."/>
            <person name="Dopson M."/>
        </authorList>
    </citation>
    <scope>NUCLEOTIDE SEQUENCE</scope>
    <source>
        <strain evidence="1">MM415B00575</strain>
        <strain evidence="2">TM448B00295</strain>
    </source>
</reference>
<dbReference type="EMBL" id="MT141507">
    <property type="protein sequence ID" value="QJA63830.1"/>
    <property type="molecule type" value="Genomic_DNA"/>
</dbReference>
<protein>
    <submittedName>
        <fullName evidence="2">Uncharacterized protein</fullName>
    </submittedName>
</protein>
<evidence type="ECO:0000313" key="1">
    <source>
        <dbReference type="EMBL" id="QJA63830.1"/>
    </source>
</evidence>
<accession>A0A6M3XC36</accession>
<dbReference type="AlphaFoldDB" id="A0A6M3XC36"/>
<gene>
    <name evidence="1" type="ORF">MM415B00575_0002</name>
    <name evidence="2" type="ORF">TM448B00295_0029</name>
</gene>